<sequence>MSEPTTPADPAAPPAEEEDSSSTNASLGITFAMLGLVLMLTLDDTRVAGLPFIILGITFFVMSVRPKRARTRPAATGSDAPSQPPEADDR</sequence>
<feature type="transmembrane region" description="Helical" evidence="2">
    <location>
        <begin position="48"/>
        <end position="64"/>
    </location>
</feature>
<organism evidence="3 4">
    <name type="scientific">Clavibacter michiganensis subsp. michiganensis (strain NCPPB 382)</name>
    <dbReference type="NCBI Taxonomy" id="443906"/>
    <lineage>
        <taxon>Bacteria</taxon>
        <taxon>Bacillati</taxon>
        <taxon>Actinomycetota</taxon>
        <taxon>Actinomycetes</taxon>
        <taxon>Micrococcales</taxon>
        <taxon>Microbacteriaceae</taxon>
        <taxon>Clavibacter</taxon>
    </lineage>
</organism>
<proteinExistence type="predicted"/>
<dbReference type="EMBL" id="AM711867">
    <property type="protein sequence ID" value="CAN00263.1"/>
    <property type="molecule type" value="Genomic_DNA"/>
</dbReference>
<reference evidence="3 4" key="1">
    <citation type="journal article" date="2008" name="J. Bacteriol.">
        <title>The genome sequence of the tomato-pathogenic actinomycete Clavibacter michiganensis subsp. michiganensis NCPPB382 reveals a large island involved in pathogenicity.</title>
        <authorList>
            <person name="Gartemann K.H."/>
            <person name="Abt B."/>
            <person name="Bekel T."/>
            <person name="Burger A."/>
            <person name="Engemann J."/>
            <person name="Flugel M."/>
            <person name="Gaigalat L."/>
            <person name="Goesmann A."/>
            <person name="Grafen I."/>
            <person name="Kalinowski J."/>
            <person name="Kaup O."/>
            <person name="Kirchner O."/>
            <person name="Krause L."/>
            <person name="Linke B."/>
            <person name="McHardy A."/>
            <person name="Meyer F."/>
            <person name="Pohle S."/>
            <person name="Ruckert C."/>
            <person name="Schneiker S."/>
            <person name="Zellermann E.M."/>
            <person name="Puhler A."/>
            <person name="Eichenlaub R."/>
            <person name="Kaiser O."/>
            <person name="Bartels D."/>
        </authorList>
    </citation>
    <scope>NUCLEOTIDE SEQUENCE [LARGE SCALE GENOMIC DNA]</scope>
    <source>
        <strain evidence="3 4">NCPPB 382</strain>
    </source>
</reference>
<evidence type="ECO:0000256" key="2">
    <source>
        <dbReference type="SAM" id="Phobius"/>
    </source>
</evidence>
<name>A5CMH7_CLAM3</name>
<keyword evidence="2" id="KW-1133">Transmembrane helix</keyword>
<evidence type="ECO:0000256" key="1">
    <source>
        <dbReference type="SAM" id="MobiDB-lite"/>
    </source>
</evidence>
<dbReference type="GeneID" id="92949265"/>
<dbReference type="HOGENOM" id="CLU_2506771_0_0_11"/>
<keyword evidence="2" id="KW-0472">Membrane</keyword>
<keyword evidence="4" id="KW-1185">Reference proteome</keyword>
<keyword evidence="2" id="KW-0812">Transmembrane</keyword>
<dbReference type="Proteomes" id="UP000001564">
    <property type="component" value="Chromosome"/>
</dbReference>
<evidence type="ECO:0000313" key="3">
    <source>
        <dbReference type="EMBL" id="CAN00263.1"/>
    </source>
</evidence>
<feature type="transmembrane region" description="Helical" evidence="2">
    <location>
        <begin position="25"/>
        <end position="42"/>
    </location>
</feature>
<feature type="region of interest" description="Disordered" evidence="1">
    <location>
        <begin position="68"/>
        <end position="90"/>
    </location>
</feature>
<accession>A5CMH7</accession>
<dbReference type="OrthoDB" id="5124787at2"/>
<protein>
    <submittedName>
        <fullName evidence="3">Membrane protein</fullName>
    </submittedName>
</protein>
<gene>
    <name evidence="3" type="ordered locus">CMM_0241</name>
</gene>
<feature type="region of interest" description="Disordered" evidence="1">
    <location>
        <begin position="1"/>
        <end position="23"/>
    </location>
</feature>
<dbReference type="KEGG" id="cmi:CMM_0241"/>
<dbReference type="AlphaFoldDB" id="A5CMH7"/>
<evidence type="ECO:0000313" key="4">
    <source>
        <dbReference type="Proteomes" id="UP000001564"/>
    </source>
</evidence>
<dbReference type="RefSeq" id="WP_011931461.1">
    <property type="nucleotide sequence ID" value="NC_009480.1"/>
</dbReference>